<keyword evidence="2" id="KW-1185">Reference proteome</keyword>
<name>A0AAD7A1J2_9AGAR</name>
<accession>A0AAD7A1J2</accession>
<dbReference type="Proteomes" id="UP001218218">
    <property type="component" value="Unassembled WGS sequence"/>
</dbReference>
<evidence type="ECO:0000313" key="1">
    <source>
        <dbReference type="EMBL" id="KAJ7347698.1"/>
    </source>
</evidence>
<dbReference type="AlphaFoldDB" id="A0AAD7A1J2"/>
<protein>
    <submittedName>
        <fullName evidence="1">Uncharacterized protein</fullName>
    </submittedName>
</protein>
<organism evidence="1 2">
    <name type="scientific">Mycena albidolilacea</name>
    <dbReference type="NCBI Taxonomy" id="1033008"/>
    <lineage>
        <taxon>Eukaryota</taxon>
        <taxon>Fungi</taxon>
        <taxon>Dikarya</taxon>
        <taxon>Basidiomycota</taxon>
        <taxon>Agaricomycotina</taxon>
        <taxon>Agaricomycetes</taxon>
        <taxon>Agaricomycetidae</taxon>
        <taxon>Agaricales</taxon>
        <taxon>Marasmiineae</taxon>
        <taxon>Mycenaceae</taxon>
        <taxon>Mycena</taxon>
    </lineage>
</organism>
<reference evidence="1" key="1">
    <citation type="submission" date="2023-03" db="EMBL/GenBank/DDBJ databases">
        <title>Massive genome expansion in bonnet fungi (Mycena s.s.) driven by repeated elements and novel gene families across ecological guilds.</title>
        <authorList>
            <consortium name="Lawrence Berkeley National Laboratory"/>
            <person name="Harder C.B."/>
            <person name="Miyauchi S."/>
            <person name="Viragh M."/>
            <person name="Kuo A."/>
            <person name="Thoen E."/>
            <person name="Andreopoulos B."/>
            <person name="Lu D."/>
            <person name="Skrede I."/>
            <person name="Drula E."/>
            <person name="Henrissat B."/>
            <person name="Morin E."/>
            <person name="Kohler A."/>
            <person name="Barry K."/>
            <person name="LaButti K."/>
            <person name="Morin E."/>
            <person name="Salamov A."/>
            <person name="Lipzen A."/>
            <person name="Mereny Z."/>
            <person name="Hegedus B."/>
            <person name="Baldrian P."/>
            <person name="Stursova M."/>
            <person name="Weitz H."/>
            <person name="Taylor A."/>
            <person name="Grigoriev I.V."/>
            <person name="Nagy L.G."/>
            <person name="Martin F."/>
            <person name="Kauserud H."/>
        </authorList>
    </citation>
    <scope>NUCLEOTIDE SEQUENCE</scope>
    <source>
        <strain evidence="1">CBHHK002</strain>
    </source>
</reference>
<dbReference type="EMBL" id="JARIHO010000018">
    <property type="protein sequence ID" value="KAJ7347698.1"/>
    <property type="molecule type" value="Genomic_DNA"/>
</dbReference>
<evidence type="ECO:0000313" key="2">
    <source>
        <dbReference type="Proteomes" id="UP001218218"/>
    </source>
</evidence>
<sequence length="471" mass="51887">MPDEPPGGTGWLHRKHSIHVVSRTAEPSEQRGFAPQDPHKVALIRQENIRASRGGFGGPVQSLGAYPQYPSAGFTGTSSGGFMGPPPPSQYLNHQIPDVRLPSGRGRTGHHRIGASFASQSLSSSTMGLRAGYTENHAGYFDVKSQRQQMTYALASDHRIMLELQGVTRKPGRVTPEMIGDMYYVVDKVKVNIGTAEIKALAWAQLGPKWVQYSHGYDLCIDCTIHNKDWMEIIPTRSPDVNAIADRFYKPNPKAPNEPIFKTGKFLVYLCIPWSIYSAFLDYDTERQSQEIDNPNCRTECVDPADDAEFIPAVSRTSIPTPKAHFTSGGCLNPASFSARPSHDQDDGKENNVLEIFSKSTGTQKSTFKLDYTSDTTFKTSVPPLSKDALAKALSQQTIPSRQEMGSLMNFTTISVQASIAKQRNLFDLLSSSGKFESFLESPPRDVVLHLNLAPKAQKRGGFKKASFGRS</sequence>
<gene>
    <name evidence="1" type="ORF">DFH08DRAFT_1080034</name>
</gene>
<comment type="caution">
    <text evidence="1">The sequence shown here is derived from an EMBL/GenBank/DDBJ whole genome shotgun (WGS) entry which is preliminary data.</text>
</comment>
<proteinExistence type="predicted"/>